<protein>
    <submittedName>
        <fullName evidence="1">Uncharacterized protein</fullName>
    </submittedName>
</protein>
<dbReference type="AlphaFoldDB" id="A0A847S0Q9"/>
<comment type="caution">
    <text evidence="1">The sequence shown here is derived from an EMBL/GenBank/DDBJ whole genome shotgun (WGS) entry which is preliminary data.</text>
</comment>
<organism evidence="1 2">
    <name type="scientific">Chitinophaga varians</name>
    <dbReference type="NCBI Taxonomy" id="2202339"/>
    <lineage>
        <taxon>Bacteria</taxon>
        <taxon>Pseudomonadati</taxon>
        <taxon>Bacteroidota</taxon>
        <taxon>Chitinophagia</taxon>
        <taxon>Chitinophagales</taxon>
        <taxon>Chitinophagaceae</taxon>
        <taxon>Chitinophaga</taxon>
    </lineage>
</organism>
<keyword evidence="2" id="KW-1185">Reference proteome</keyword>
<dbReference type="EMBL" id="JABAIA010000004">
    <property type="protein sequence ID" value="NLR69003.1"/>
    <property type="molecule type" value="Genomic_DNA"/>
</dbReference>
<gene>
    <name evidence="1" type="ORF">HGH92_32175</name>
</gene>
<dbReference type="Proteomes" id="UP000570474">
    <property type="component" value="Unassembled WGS sequence"/>
</dbReference>
<sequence>MDIYTFIMEFRGGTYISQVKENDVNTAMILWSKSLQLTQVKFLGRKGILELQDEIKSESPTRIRDVDNVWCFCLRIKSGLLMVNVIKTAKE</sequence>
<evidence type="ECO:0000313" key="2">
    <source>
        <dbReference type="Proteomes" id="UP000570474"/>
    </source>
</evidence>
<dbReference type="RefSeq" id="WP_168874446.1">
    <property type="nucleotide sequence ID" value="NZ_JABAIA010000004.1"/>
</dbReference>
<accession>A0A847S0Q9</accession>
<reference evidence="1 2" key="1">
    <citation type="submission" date="2020-04" db="EMBL/GenBank/DDBJ databases">
        <authorList>
            <person name="Yin C."/>
        </authorList>
    </citation>
    <scope>NUCLEOTIDE SEQUENCE [LARGE SCALE GENOMIC DNA]</scope>
    <source>
        <strain evidence="1 2">Ae27</strain>
    </source>
</reference>
<name>A0A847S0Q9_9BACT</name>
<evidence type="ECO:0000313" key="1">
    <source>
        <dbReference type="EMBL" id="NLR69003.1"/>
    </source>
</evidence>
<proteinExistence type="predicted"/>